<dbReference type="RefSeq" id="XP_009027819.1">
    <property type="nucleotide sequence ID" value="XM_009029571.1"/>
</dbReference>
<dbReference type="GO" id="GO:0015280">
    <property type="term" value="F:ligand-gated sodium channel activity"/>
    <property type="evidence" value="ECO:0000318"/>
    <property type="project" value="GO_Central"/>
</dbReference>
<dbReference type="GO" id="GO:0005886">
    <property type="term" value="C:plasma membrane"/>
    <property type="evidence" value="ECO:0000318"/>
    <property type="project" value="GO_Central"/>
</dbReference>
<feature type="region of interest" description="Disordered" evidence="12">
    <location>
        <begin position="1"/>
        <end position="94"/>
    </location>
</feature>
<evidence type="ECO:0000256" key="8">
    <source>
        <dbReference type="ARBA" id="ARBA00023136"/>
    </source>
</evidence>
<keyword evidence="4 11" id="KW-0812">Transmembrane</keyword>
<dbReference type="InterPro" id="IPR001873">
    <property type="entry name" value="ENaC"/>
</dbReference>
<gene>
    <name evidence="15" type="primary">20207627</name>
    <name evidence="14" type="ORF">HELRODRAFT_180250</name>
</gene>
<feature type="transmembrane region" description="Helical" evidence="13">
    <location>
        <begin position="526"/>
        <end position="553"/>
    </location>
</feature>
<evidence type="ECO:0000256" key="3">
    <source>
        <dbReference type="ARBA" id="ARBA00022461"/>
    </source>
</evidence>
<keyword evidence="7 11" id="KW-0406">Ion transport</keyword>
<keyword evidence="5 13" id="KW-1133">Transmembrane helix</keyword>
<evidence type="ECO:0000256" key="6">
    <source>
        <dbReference type="ARBA" id="ARBA00023053"/>
    </source>
</evidence>
<accession>T1FFM8</accession>
<dbReference type="InParanoid" id="T1FFM8"/>
<dbReference type="GO" id="GO:0035725">
    <property type="term" value="P:sodium ion transmembrane transport"/>
    <property type="evidence" value="ECO:0000318"/>
    <property type="project" value="GO_Central"/>
</dbReference>
<dbReference type="EMBL" id="KB097572">
    <property type="protein sequence ID" value="ESN94082.1"/>
    <property type="molecule type" value="Genomic_DNA"/>
</dbReference>
<feature type="compositionally biased region" description="Polar residues" evidence="12">
    <location>
        <begin position="14"/>
        <end position="24"/>
    </location>
</feature>
<evidence type="ECO:0000256" key="2">
    <source>
        <dbReference type="ARBA" id="ARBA00022448"/>
    </source>
</evidence>
<evidence type="ECO:0000256" key="4">
    <source>
        <dbReference type="ARBA" id="ARBA00022692"/>
    </source>
</evidence>
<organism evidence="15 16">
    <name type="scientific">Helobdella robusta</name>
    <name type="common">Californian leech</name>
    <dbReference type="NCBI Taxonomy" id="6412"/>
    <lineage>
        <taxon>Eukaryota</taxon>
        <taxon>Metazoa</taxon>
        <taxon>Spiralia</taxon>
        <taxon>Lophotrochozoa</taxon>
        <taxon>Annelida</taxon>
        <taxon>Clitellata</taxon>
        <taxon>Hirudinea</taxon>
        <taxon>Rhynchobdellida</taxon>
        <taxon>Glossiphoniidae</taxon>
        <taxon>Helobdella</taxon>
    </lineage>
</organism>
<dbReference type="AlphaFoldDB" id="T1FFM8"/>
<evidence type="ECO:0000313" key="16">
    <source>
        <dbReference type="Proteomes" id="UP000015101"/>
    </source>
</evidence>
<name>T1FFM8_HELRO</name>
<comment type="similarity">
    <text evidence="11">Belongs to the amiloride-sensitive sodium channel (TC 1.A.6) family.</text>
</comment>
<dbReference type="Proteomes" id="UP000015101">
    <property type="component" value="Unassembled WGS sequence"/>
</dbReference>
<proteinExistence type="inferred from homology"/>
<reference evidence="16" key="1">
    <citation type="submission" date="2012-12" db="EMBL/GenBank/DDBJ databases">
        <authorList>
            <person name="Hellsten U."/>
            <person name="Grimwood J."/>
            <person name="Chapman J.A."/>
            <person name="Shapiro H."/>
            <person name="Aerts A."/>
            <person name="Otillar R.P."/>
            <person name="Terry A.Y."/>
            <person name="Boore J.L."/>
            <person name="Simakov O."/>
            <person name="Marletaz F."/>
            <person name="Cho S.-J."/>
            <person name="Edsinger-Gonzales E."/>
            <person name="Havlak P."/>
            <person name="Kuo D.-H."/>
            <person name="Larsson T."/>
            <person name="Lv J."/>
            <person name="Arendt D."/>
            <person name="Savage R."/>
            <person name="Osoegawa K."/>
            <person name="de Jong P."/>
            <person name="Lindberg D.R."/>
            <person name="Seaver E.C."/>
            <person name="Weisblat D.A."/>
            <person name="Putnam N.H."/>
            <person name="Grigoriev I.V."/>
            <person name="Rokhsar D.S."/>
        </authorList>
    </citation>
    <scope>NUCLEOTIDE SEQUENCE</scope>
</reference>
<evidence type="ECO:0000313" key="14">
    <source>
        <dbReference type="EMBL" id="ESN94082.1"/>
    </source>
</evidence>
<dbReference type="CTD" id="20207627"/>
<evidence type="ECO:0000313" key="15">
    <source>
        <dbReference type="EnsemblMetazoa" id="HelroP180250"/>
    </source>
</evidence>
<dbReference type="OrthoDB" id="6502088at2759"/>
<evidence type="ECO:0000256" key="13">
    <source>
        <dbReference type="SAM" id="Phobius"/>
    </source>
</evidence>
<dbReference type="PRINTS" id="PR01078">
    <property type="entry name" value="AMINACHANNEL"/>
</dbReference>
<feature type="transmembrane region" description="Helical" evidence="13">
    <location>
        <begin position="158"/>
        <end position="175"/>
    </location>
</feature>
<dbReference type="KEGG" id="hro:HELRODRAFT_180250"/>
<evidence type="ECO:0000256" key="7">
    <source>
        <dbReference type="ARBA" id="ARBA00023065"/>
    </source>
</evidence>
<dbReference type="EnsemblMetazoa" id="HelroT180250">
    <property type="protein sequence ID" value="HelroP180250"/>
    <property type="gene ID" value="HelroG180250"/>
</dbReference>
<evidence type="ECO:0000256" key="5">
    <source>
        <dbReference type="ARBA" id="ARBA00022989"/>
    </source>
</evidence>
<dbReference type="GeneID" id="20207627"/>
<evidence type="ECO:0000256" key="10">
    <source>
        <dbReference type="ARBA" id="ARBA00023303"/>
    </source>
</evidence>
<dbReference type="Pfam" id="PF00858">
    <property type="entry name" value="ASC"/>
    <property type="match status" value="1"/>
</dbReference>
<dbReference type="EMBL" id="AMQM01007133">
    <property type="status" value="NOT_ANNOTATED_CDS"/>
    <property type="molecule type" value="Genomic_DNA"/>
</dbReference>
<keyword evidence="2 11" id="KW-0813">Transport</keyword>
<dbReference type="PANTHER" id="PTHR11690">
    <property type="entry name" value="AMILORIDE-SENSITIVE SODIUM CHANNEL-RELATED"/>
    <property type="match status" value="1"/>
</dbReference>
<dbReference type="PANTHER" id="PTHR11690:SF248">
    <property type="entry name" value="PICKPOCKET 17, ISOFORM A"/>
    <property type="match status" value="1"/>
</dbReference>
<protein>
    <submittedName>
        <fullName evidence="14 15">Uncharacterized protein</fullName>
    </submittedName>
</protein>
<sequence length="561" mass="64451">MKETSRKPTRSTHSRVIQTSSNLSEVDEIVTDNQKTNGGNNMRDENICGDIVMNKTHKTESNSNNDGNTSNQNIPTPNIPTKERNTSFQSTNSKKKKNNLISFEKFKLNKIWTSTSSSNDGDRDFYVIEAELMKSIDEISIIGIRYSMDKNRSLTNRIMWAVLIFLAFGLAIYQIKNLVENYLKYPTSTEIDVVYSQQINFPQVTICDNNYVKKSAAEYFGWVDYLQPLTPSAKIYLDRKNYTKYRQAKPANNTEIVKKRKLLSPGTEQIVDMFWSIKGLPTESMETTFTDFGQCLVFNSKNYKRLLNGPGPAMGFQILLFANHSESFIRKDYPYGYRVLINDQDEPIRMKEHGFKINLGEETDVAVSAINISRMKYPHGNCNDELNYHQVKCERTCLTRVIIDNCNCRPIYMQEIGNESICDYIEEICVDEVTYLYYTRKFNVSCSCPPMCNEINYKMFVTGAKLGDITGFVLKNKYKQLNSGNYSIWNECMFLKVYFSSMQYTTITSKAEYSEMALLSDLGGALGLLLGSTFFTVVELFEVLWNLVIYAFVKRQKTNIG</sequence>
<evidence type="ECO:0000256" key="11">
    <source>
        <dbReference type="RuleBase" id="RU000679"/>
    </source>
</evidence>
<keyword evidence="10 11" id="KW-0407">Ion channel</keyword>
<feature type="compositionally biased region" description="Polar residues" evidence="12">
    <location>
        <begin position="31"/>
        <end position="40"/>
    </location>
</feature>
<feature type="compositionally biased region" description="Low complexity" evidence="12">
    <location>
        <begin position="61"/>
        <end position="73"/>
    </location>
</feature>
<keyword evidence="16" id="KW-1185">Reference proteome</keyword>
<dbReference type="OMA" id="MRDENIC"/>
<dbReference type="HOGENOM" id="CLU_032950_0_0_1"/>
<reference evidence="15" key="3">
    <citation type="submission" date="2015-06" db="UniProtKB">
        <authorList>
            <consortium name="EnsemblMetazoa"/>
        </authorList>
    </citation>
    <scope>IDENTIFICATION</scope>
</reference>
<evidence type="ECO:0000256" key="9">
    <source>
        <dbReference type="ARBA" id="ARBA00023201"/>
    </source>
</evidence>
<keyword evidence="8 13" id="KW-0472">Membrane</keyword>
<keyword evidence="6" id="KW-0915">Sodium</keyword>
<keyword evidence="3 11" id="KW-0894">Sodium channel</keyword>
<reference evidence="14 16" key="2">
    <citation type="journal article" date="2013" name="Nature">
        <title>Insights into bilaterian evolution from three spiralian genomes.</title>
        <authorList>
            <person name="Simakov O."/>
            <person name="Marletaz F."/>
            <person name="Cho S.J."/>
            <person name="Edsinger-Gonzales E."/>
            <person name="Havlak P."/>
            <person name="Hellsten U."/>
            <person name="Kuo D.H."/>
            <person name="Larsson T."/>
            <person name="Lv J."/>
            <person name="Arendt D."/>
            <person name="Savage R."/>
            <person name="Osoegawa K."/>
            <person name="de Jong P."/>
            <person name="Grimwood J."/>
            <person name="Chapman J.A."/>
            <person name="Shapiro H."/>
            <person name="Aerts A."/>
            <person name="Otillar R.P."/>
            <person name="Terry A.Y."/>
            <person name="Boore J.L."/>
            <person name="Grigoriev I.V."/>
            <person name="Lindberg D.R."/>
            <person name="Seaver E.C."/>
            <person name="Weisblat D.A."/>
            <person name="Putnam N.H."/>
            <person name="Rokhsar D.S."/>
        </authorList>
    </citation>
    <scope>NUCLEOTIDE SEQUENCE</scope>
</reference>
<evidence type="ECO:0000256" key="12">
    <source>
        <dbReference type="SAM" id="MobiDB-lite"/>
    </source>
</evidence>
<dbReference type="Gene3D" id="2.60.470.10">
    <property type="entry name" value="Acid-sensing ion channels like domains"/>
    <property type="match status" value="1"/>
</dbReference>
<dbReference type="Gene3D" id="1.10.287.770">
    <property type="entry name" value="YojJ-like"/>
    <property type="match status" value="1"/>
</dbReference>
<dbReference type="eggNOG" id="KOG4294">
    <property type="taxonomic scope" value="Eukaryota"/>
</dbReference>
<evidence type="ECO:0000256" key="1">
    <source>
        <dbReference type="ARBA" id="ARBA00004141"/>
    </source>
</evidence>
<keyword evidence="9 11" id="KW-0739">Sodium transport</keyword>
<dbReference type="FunCoup" id="T1FFM8">
    <property type="interactions" value="64"/>
</dbReference>
<comment type="subcellular location">
    <subcellularLocation>
        <location evidence="1">Membrane</location>
        <topology evidence="1">Multi-pass membrane protein</topology>
    </subcellularLocation>
</comment>